<protein>
    <recommendedName>
        <fullName evidence="2">PKS/mFAS DH domain-containing protein</fullName>
    </recommendedName>
</protein>
<comment type="caution">
    <text evidence="1">Lacks conserved residue(s) required for the propagation of feature annotation.</text>
</comment>
<feature type="domain" description="PKS/mFAS DH" evidence="2">
    <location>
        <begin position="113"/>
        <end position="250"/>
    </location>
</feature>
<keyword evidence="4" id="KW-1185">Reference proteome</keyword>
<dbReference type="InterPro" id="IPR049552">
    <property type="entry name" value="PKS_DH_N"/>
</dbReference>
<gene>
    <name evidence="3" type="ORF">GCG54_00015393</name>
</gene>
<dbReference type="AlphaFoldDB" id="A0A8H4FL12"/>
<comment type="caution">
    <text evidence="3">The sequence shown here is derived from an EMBL/GenBank/DDBJ whole genome shotgun (WGS) entry which is preliminary data.</text>
</comment>
<name>A0A8H4FL12_COLGL</name>
<dbReference type="Gene3D" id="3.10.129.110">
    <property type="entry name" value="Polyketide synthase dehydratase"/>
    <property type="match status" value="1"/>
</dbReference>
<evidence type="ECO:0000259" key="2">
    <source>
        <dbReference type="PROSITE" id="PS52019"/>
    </source>
</evidence>
<dbReference type="PROSITE" id="PS52019">
    <property type="entry name" value="PKS_MFAS_DH"/>
    <property type="match status" value="1"/>
</dbReference>
<evidence type="ECO:0000313" key="4">
    <source>
        <dbReference type="Proteomes" id="UP000613401"/>
    </source>
</evidence>
<dbReference type="GeneID" id="69022496"/>
<organism evidence="3 4">
    <name type="scientific">Colletotrichum gloeosporioides</name>
    <name type="common">Anthracnose fungus</name>
    <name type="synonym">Glomerella cingulata</name>
    <dbReference type="NCBI Taxonomy" id="474922"/>
    <lineage>
        <taxon>Eukaryota</taxon>
        <taxon>Fungi</taxon>
        <taxon>Dikarya</taxon>
        <taxon>Ascomycota</taxon>
        <taxon>Pezizomycotina</taxon>
        <taxon>Sordariomycetes</taxon>
        <taxon>Hypocreomycetidae</taxon>
        <taxon>Glomerellales</taxon>
        <taxon>Glomerellaceae</taxon>
        <taxon>Colletotrichum</taxon>
        <taxon>Colletotrichum gloeosporioides species complex</taxon>
    </lineage>
</organism>
<accession>A0A8H4FL12</accession>
<dbReference type="EMBL" id="WVTB01000039">
    <property type="protein sequence ID" value="KAF3805836.1"/>
    <property type="molecule type" value="Genomic_DNA"/>
</dbReference>
<dbReference type="Pfam" id="PF21089">
    <property type="entry name" value="PKS_DH_N"/>
    <property type="match status" value="1"/>
</dbReference>
<evidence type="ECO:0000256" key="1">
    <source>
        <dbReference type="PROSITE-ProRule" id="PRU01363"/>
    </source>
</evidence>
<dbReference type="InterPro" id="IPR049900">
    <property type="entry name" value="PKS_mFAS_DH"/>
</dbReference>
<dbReference type="Proteomes" id="UP000613401">
    <property type="component" value="Unassembled WGS sequence"/>
</dbReference>
<evidence type="ECO:0000313" key="3">
    <source>
        <dbReference type="EMBL" id="KAF3805836.1"/>
    </source>
</evidence>
<reference evidence="3" key="2">
    <citation type="submission" date="2020-03" db="EMBL/GenBank/DDBJ databases">
        <authorList>
            <person name="Fu F.-F."/>
            <person name="Chen J."/>
        </authorList>
    </citation>
    <scope>NUCLEOTIDE SEQUENCE</scope>
    <source>
        <strain evidence="3">Lc1</strain>
    </source>
</reference>
<dbReference type="InterPro" id="IPR042104">
    <property type="entry name" value="PKS_dehydratase_sf"/>
</dbReference>
<feature type="region of interest" description="N-terminal hotdog fold" evidence="1">
    <location>
        <begin position="113"/>
        <end position="243"/>
    </location>
</feature>
<reference evidence="3" key="1">
    <citation type="journal article" date="2020" name="Phytopathology">
        <title>Genome sequence and comparative analysis of Colletotrichum gloeosporioides isolated from Liriodendron leaves.</title>
        <authorList>
            <person name="Fu F.F."/>
            <person name="Hao Z."/>
            <person name="Wang P."/>
            <person name="Lu Y."/>
            <person name="Xue L.J."/>
            <person name="Wei G."/>
            <person name="Tian Y."/>
            <person name="Baishi H."/>
            <person name="Xu H."/>
            <person name="Shi J."/>
            <person name="Cheng T."/>
            <person name="Wang G."/>
            <person name="Yi Y."/>
            <person name="Chen J."/>
        </authorList>
    </citation>
    <scope>NUCLEOTIDE SEQUENCE</scope>
    <source>
        <strain evidence="3">Lc1</strain>
    </source>
</reference>
<sequence>MSIKAGDRVYGAVPGMRSLTSEFGGFAELVGATRDVTLKISGYTHWMSPDLLHRPPLNPWMCLTDSEKRRHYPNYAFSARKPSISTYPLDHQKTFCANSGLSKVFRSSPAKFHVLLSLQTPYGTAEERTWRNMLKTPELTWLLTHTLQGQSVFPETTHICLAVEATGKRVDSIDVLNLKFVKAIALHEAAGTEMLSSITKTSPLAFDKKEMIADFSVSSTVSKDSNQLALNCGCHSSVMNRKFDSHAIIL</sequence>
<proteinExistence type="predicted"/>
<dbReference type="RefSeq" id="XP_045264995.1">
    <property type="nucleotide sequence ID" value="XM_045415181.1"/>
</dbReference>